<proteinExistence type="predicted"/>
<dbReference type="Proteomes" id="UP001189122">
    <property type="component" value="Unassembled WGS sequence"/>
</dbReference>
<dbReference type="AlphaFoldDB" id="A0A7I8IS09"/>
<dbReference type="EMBL" id="CACRZD030000005">
    <property type="protein sequence ID" value="CAA6659944.1"/>
    <property type="molecule type" value="Genomic_DNA"/>
</dbReference>
<dbReference type="EMBL" id="LR743592">
    <property type="protein sequence ID" value="CAA2620195.1"/>
    <property type="molecule type" value="Genomic_DNA"/>
</dbReference>
<keyword evidence="2" id="KW-1185">Reference proteome</keyword>
<sequence length="31" mass="3636">MHPMWVSTGDVSPYVYFMFPRLEQQSGDDSK</sequence>
<evidence type="ECO:0000313" key="2">
    <source>
        <dbReference type="Proteomes" id="UP001189122"/>
    </source>
</evidence>
<accession>A0A7I8IS09</accession>
<protein>
    <submittedName>
        <fullName evidence="1">Uncharacterized protein</fullName>
    </submittedName>
</protein>
<organism evidence="1">
    <name type="scientific">Spirodela intermedia</name>
    <name type="common">Intermediate duckweed</name>
    <dbReference type="NCBI Taxonomy" id="51605"/>
    <lineage>
        <taxon>Eukaryota</taxon>
        <taxon>Viridiplantae</taxon>
        <taxon>Streptophyta</taxon>
        <taxon>Embryophyta</taxon>
        <taxon>Tracheophyta</taxon>
        <taxon>Spermatophyta</taxon>
        <taxon>Magnoliopsida</taxon>
        <taxon>Liliopsida</taxon>
        <taxon>Araceae</taxon>
        <taxon>Lemnoideae</taxon>
        <taxon>Spirodela</taxon>
    </lineage>
</organism>
<evidence type="ECO:0000313" key="1">
    <source>
        <dbReference type="EMBL" id="CAA2620195.1"/>
    </source>
</evidence>
<reference evidence="1 2" key="1">
    <citation type="submission" date="2019-12" db="EMBL/GenBank/DDBJ databases">
        <authorList>
            <person name="Scholz U."/>
            <person name="Mascher M."/>
            <person name="Fiebig A."/>
        </authorList>
    </citation>
    <scope>NUCLEOTIDE SEQUENCE</scope>
</reference>
<name>A0A7I8IS09_SPIIN</name>
<gene>
    <name evidence="1" type="ORF">SI7747_05006364</name>
</gene>